<evidence type="ECO:0000313" key="11">
    <source>
        <dbReference type="EMBL" id="HCL02259.1"/>
    </source>
</evidence>
<dbReference type="Proteomes" id="UP000262969">
    <property type="component" value="Unassembled WGS sequence"/>
</dbReference>
<dbReference type="GO" id="GO:0043093">
    <property type="term" value="P:FtsZ-dependent cytokinesis"/>
    <property type="evidence" value="ECO:0007669"/>
    <property type="project" value="TreeGrafter"/>
</dbReference>
<protein>
    <recommendedName>
        <fullName evidence="2">Cell division protein ZapA</fullName>
    </recommendedName>
    <alternativeName>
        <fullName evidence="9">Z ring-associated protein ZapA</fullName>
    </alternativeName>
</protein>
<accession>A0A3D2X546</accession>
<evidence type="ECO:0000256" key="5">
    <source>
        <dbReference type="ARBA" id="ARBA00023210"/>
    </source>
</evidence>
<keyword evidence="3" id="KW-0963">Cytoplasm</keyword>
<reference evidence="11 12" key="1">
    <citation type="journal article" date="2018" name="Nat. Biotechnol.">
        <title>A standardized bacterial taxonomy based on genome phylogeny substantially revises the tree of life.</title>
        <authorList>
            <person name="Parks D.H."/>
            <person name="Chuvochina M."/>
            <person name="Waite D.W."/>
            <person name="Rinke C."/>
            <person name="Skarshewski A."/>
            <person name="Chaumeil P.A."/>
            <person name="Hugenholtz P."/>
        </authorList>
    </citation>
    <scope>NUCLEOTIDE SEQUENCE [LARGE SCALE GENOMIC DNA]</scope>
    <source>
        <strain evidence="11">UBA11728</strain>
    </source>
</reference>
<dbReference type="GO" id="GO:0032153">
    <property type="term" value="C:cell division site"/>
    <property type="evidence" value="ECO:0007669"/>
    <property type="project" value="TreeGrafter"/>
</dbReference>
<dbReference type="SUPFAM" id="SSF102829">
    <property type="entry name" value="Cell division protein ZapA-like"/>
    <property type="match status" value="1"/>
</dbReference>
<comment type="caution">
    <text evidence="11">The sequence shown here is derived from an EMBL/GenBank/DDBJ whole genome shotgun (WGS) entry which is preliminary data.</text>
</comment>
<evidence type="ECO:0000256" key="10">
    <source>
        <dbReference type="SAM" id="Coils"/>
    </source>
</evidence>
<dbReference type="Gene3D" id="6.10.250.790">
    <property type="match status" value="1"/>
</dbReference>
<evidence type="ECO:0000256" key="3">
    <source>
        <dbReference type="ARBA" id="ARBA00022490"/>
    </source>
</evidence>
<keyword evidence="4 11" id="KW-0132">Cell division</keyword>
<evidence type="ECO:0000256" key="9">
    <source>
        <dbReference type="ARBA" id="ARBA00033158"/>
    </source>
</evidence>
<comment type="subunit">
    <text evidence="8">Homodimer. Interacts with FtsZ.</text>
</comment>
<evidence type="ECO:0000256" key="1">
    <source>
        <dbReference type="ARBA" id="ARBA00004496"/>
    </source>
</evidence>
<gene>
    <name evidence="11" type="ORF">DHW61_07575</name>
</gene>
<evidence type="ECO:0000256" key="7">
    <source>
        <dbReference type="ARBA" id="ARBA00024910"/>
    </source>
</evidence>
<evidence type="ECO:0000256" key="6">
    <source>
        <dbReference type="ARBA" id="ARBA00023306"/>
    </source>
</evidence>
<dbReference type="GO" id="GO:0000917">
    <property type="term" value="P:division septum assembly"/>
    <property type="evidence" value="ECO:0007669"/>
    <property type="project" value="UniProtKB-KW"/>
</dbReference>
<keyword evidence="6" id="KW-0131">Cell cycle</keyword>
<dbReference type="InterPro" id="IPR053712">
    <property type="entry name" value="Bac_CellDiv_Activator"/>
</dbReference>
<comment type="function">
    <text evidence="7">Activator of cell division through the inhibition of FtsZ GTPase activity, therefore promoting FtsZ assembly into bundles of protofilaments necessary for the formation of the division Z ring. It is recruited early at mid-cell but it is not essential for cell division.</text>
</comment>
<dbReference type="InterPro" id="IPR036192">
    <property type="entry name" value="Cell_div_ZapA-like_sf"/>
</dbReference>
<dbReference type="GO" id="GO:0030428">
    <property type="term" value="C:cell septum"/>
    <property type="evidence" value="ECO:0007669"/>
    <property type="project" value="TreeGrafter"/>
</dbReference>
<evidence type="ECO:0000256" key="4">
    <source>
        <dbReference type="ARBA" id="ARBA00022618"/>
    </source>
</evidence>
<comment type="subcellular location">
    <subcellularLocation>
        <location evidence="1">Cytoplasm</location>
    </subcellularLocation>
</comment>
<sequence>MNKRTDIEVIINNKRYTLRGYESEEYLQKVATYINNKYAEFKKQDFYRSLDTEMRNVLMNINIADDFFKLKKQEQQIEAESDKKSEEIFDLKHEIILLQTKLESAQNELAATKSEYLEEQKKVIRLETELNESRKNR</sequence>
<dbReference type="EMBL" id="DPVV01000251">
    <property type="protein sequence ID" value="HCL02259.1"/>
    <property type="molecule type" value="Genomic_DNA"/>
</dbReference>
<name>A0A3D2X546_9FIRM</name>
<organism evidence="11 12">
    <name type="scientific">Lachnoclostridium phytofermentans</name>
    <dbReference type="NCBI Taxonomy" id="66219"/>
    <lineage>
        <taxon>Bacteria</taxon>
        <taxon>Bacillati</taxon>
        <taxon>Bacillota</taxon>
        <taxon>Clostridia</taxon>
        <taxon>Lachnospirales</taxon>
        <taxon>Lachnospiraceae</taxon>
    </lineage>
</organism>
<keyword evidence="10" id="KW-0175">Coiled coil</keyword>
<keyword evidence="5" id="KW-0717">Septation</keyword>
<dbReference type="InterPro" id="IPR007838">
    <property type="entry name" value="Cell_div_ZapA-like"/>
</dbReference>
<evidence type="ECO:0000256" key="8">
    <source>
        <dbReference type="ARBA" id="ARBA00026068"/>
    </source>
</evidence>
<dbReference type="Pfam" id="PF05164">
    <property type="entry name" value="ZapA"/>
    <property type="match status" value="1"/>
</dbReference>
<dbReference type="GO" id="GO:0005829">
    <property type="term" value="C:cytosol"/>
    <property type="evidence" value="ECO:0007669"/>
    <property type="project" value="TreeGrafter"/>
</dbReference>
<proteinExistence type="predicted"/>
<evidence type="ECO:0000256" key="2">
    <source>
        <dbReference type="ARBA" id="ARBA00015195"/>
    </source>
</evidence>
<evidence type="ECO:0000313" key="12">
    <source>
        <dbReference type="Proteomes" id="UP000262969"/>
    </source>
</evidence>
<feature type="coiled-coil region" evidence="10">
    <location>
        <begin position="88"/>
        <end position="136"/>
    </location>
</feature>
<dbReference type="PANTHER" id="PTHR34981:SF1">
    <property type="entry name" value="CELL DIVISION PROTEIN ZAPA"/>
    <property type="match status" value="1"/>
</dbReference>
<dbReference type="PANTHER" id="PTHR34981">
    <property type="entry name" value="CELL DIVISION PROTEIN ZAPA"/>
    <property type="match status" value="1"/>
</dbReference>
<dbReference type="AlphaFoldDB" id="A0A3D2X546"/>
<dbReference type="GO" id="GO:0000921">
    <property type="term" value="P:septin ring assembly"/>
    <property type="evidence" value="ECO:0007669"/>
    <property type="project" value="TreeGrafter"/>
</dbReference>